<keyword evidence="8" id="KW-1185">Reference proteome</keyword>
<dbReference type="Proteomes" id="UP000242146">
    <property type="component" value="Unassembled WGS sequence"/>
</dbReference>
<keyword evidence="3" id="KW-0479">Metal-binding</keyword>
<keyword evidence="4" id="KW-0862">Zinc</keyword>
<evidence type="ECO:0000313" key="7">
    <source>
        <dbReference type="EMBL" id="ORX60251.1"/>
    </source>
</evidence>
<sequence>MAIQRQPAFFISHGGPNLLEDNGKPGSFYTSFGNLLKNTLKPKAIVIVSAHWQGQGRNGIFVETSAKPELIYDFYGFPKHYYEETWDNRGDPQVATHVIDLLNKAGIHAEGQKRGIDHGVWVPLKRAMKSVADIPIVAISTFDHEDMVMHVKLGKALAHLRDENIVVIGSGTSVHNLRELFSSMGKPSPSFVNRFESSLDNIALKHVGEERNQLSETLAKHPDFRRAHPTAEHLMPFHIALGAAQDDKAVKILDDAMSTIAWGTYAFGLPDNEYIKPIKHSEL</sequence>
<protein>
    <submittedName>
        <fullName evidence="7">Extradiol ring-cleavage dioxygenase</fullName>
    </submittedName>
</protein>
<comment type="similarity">
    <text evidence="2">Belongs to the DODA-type extradiol aromatic ring-opening dioxygenase family.</text>
</comment>
<dbReference type="GO" id="GO:0008198">
    <property type="term" value="F:ferrous iron binding"/>
    <property type="evidence" value="ECO:0007669"/>
    <property type="project" value="InterPro"/>
</dbReference>
<comment type="cofactor">
    <cofactor evidence="1">
        <name>Zn(2+)</name>
        <dbReference type="ChEBI" id="CHEBI:29105"/>
    </cofactor>
</comment>
<reference evidence="7 8" key="1">
    <citation type="submission" date="2016-07" db="EMBL/GenBank/DDBJ databases">
        <title>Pervasive Adenine N6-methylation of Active Genes in Fungi.</title>
        <authorList>
            <consortium name="DOE Joint Genome Institute"/>
            <person name="Mondo S.J."/>
            <person name="Dannebaum R.O."/>
            <person name="Kuo R.C."/>
            <person name="Labutti K."/>
            <person name="Haridas S."/>
            <person name="Kuo A."/>
            <person name="Salamov A."/>
            <person name="Ahrendt S.R."/>
            <person name="Lipzen A."/>
            <person name="Sullivan W."/>
            <person name="Andreopoulos W.B."/>
            <person name="Clum A."/>
            <person name="Lindquist E."/>
            <person name="Daum C."/>
            <person name="Ramamoorthy G.K."/>
            <person name="Gryganskyi A."/>
            <person name="Culley D."/>
            <person name="Magnuson J.K."/>
            <person name="James T.Y."/>
            <person name="O'Malley M.A."/>
            <person name="Stajich J.E."/>
            <person name="Spatafora J.W."/>
            <person name="Visel A."/>
            <person name="Grigoriev I.V."/>
        </authorList>
    </citation>
    <scope>NUCLEOTIDE SEQUENCE [LARGE SCALE GENOMIC DNA]</scope>
    <source>
        <strain evidence="7 8">NRRL 3301</strain>
    </source>
</reference>
<dbReference type="Pfam" id="PF02900">
    <property type="entry name" value="LigB"/>
    <property type="match status" value="1"/>
</dbReference>
<gene>
    <name evidence="7" type="ORF">DM01DRAFT_1380636</name>
</gene>
<dbReference type="GO" id="GO:0008270">
    <property type="term" value="F:zinc ion binding"/>
    <property type="evidence" value="ECO:0007669"/>
    <property type="project" value="InterPro"/>
</dbReference>
<dbReference type="InterPro" id="IPR004183">
    <property type="entry name" value="Xdiol_dOase_suB"/>
</dbReference>
<feature type="domain" description="Extradiol ring-cleavage dioxygenase class III enzyme subunit B" evidence="6">
    <location>
        <begin position="8"/>
        <end position="255"/>
    </location>
</feature>
<dbReference type="CDD" id="cd07363">
    <property type="entry name" value="45_DOPA_Dioxygenase"/>
    <property type="match status" value="1"/>
</dbReference>
<comment type="caution">
    <text evidence="7">The sequence shown here is derived from an EMBL/GenBank/DDBJ whole genome shotgun (WGS) entry which is preliminary data.</text>
</comment>
<keyword evidence="5" id="KW-0560">Oxidoreductase</keyword>
<dbReference type="GO" id="GO:0016702">
    <property type="term" value="F:oxidoreductase activity, acting on single donors with incorporation of molecular oxygen, incorporation of two atoms of oxygen"/>
    <property type="evidence" value="ECO:0007669"/>
    <property type="project" value="UniProtKB-ARBA"/>
</dbReference>
<dbReference type="SUPFAM" id="SSF53213">
    <property type="entry name" value="LigB-like"/>
    <property type="match status" value="1"/>
</dbReference>
<dbReference type="PANTHER" id="PTHR30096">
    <property type="entry name" value="4,5-DOPA DIOXYGENASE EXTRADIOL-LIKE PROTEIN"/>
    <property type="match status" value="1"/>
</dbReference>
<evidence type="ECO:0000256" key="5">
    <source>
        <dbReference type="ARBA" id="ARBA00023002"/>
    </source>
</evidence>
<accession>A0A1X2GS39</accession>
<evidence type="ECO:0000313" key="8">
    <source>
        <dbReference type="Proteomes" id="UP000242146"/>
    </source>
</evidence>
<dbReference type="Gene3D" id="3.40.830.10">
    <property type="entry name" value="LigB-like"/>
    <property type="match status" value="1"/>
</dbReference>
<evidence type="ECO:0000256" key="4">
    <source>
        <dbReference type="ARBA" id="ARBA00022833"/>
    </source>
</evidence>
<organism evidence="7 8">
    <name type="scientific">Hesseltinella vesiculosa</name>
    <dbReference type="NCBI Taxonomy" id="101127"/>
    <lineage>
        <taxon>Eukaryota</taxon>
        <taxon>Fungi</taxon>
        <taxon>Fungi incertae sedis</taxon>
        <taxon>Mucoromycota</taxon>
        <taxon>Mucoromycotina</taxon>
        <taxon>Mucoromycetes</taxon>
        <taxon>Mucorales</taxon>
        <taxon>Cunninghamellaceae</taxon>
        <taxon>Hesseltinella</taxon>
    </lineage>
</organism>
<dbReference type="PIRSF" id="PIRSF006157">
    <property type="entry name" value="Doxgns_DODA"/>
    <property type="match status" value="1"/>
</dbReference>
<evidence type="ECO:0000259" key="6">
    <source>
        <dbReference type="Pfam" id="PF02900"/>
    </source>
</evidence>
<dbReference type="AlphaFoldDB" id="A0A1X2GS39"/>
<name>A0A1X2GS39_9FUNG</name>
<evidence type="ECO:0000256" key="2">
    <source>
        <dbReference type="ARBA" id="ARBA00007581"/>
    </source>
</evidence>
<evidence type="ECO:0000256" key="1">
    <source>
        <dbReference type="ARBA" id="ARBA00001947"/>
    </source>
</evidence>
<evidence type="ECO:0000256" key="3">
    <source>
        <dbReference type="ARBA" id="ARBA00022723"/>
    </source>
</evidence>
<dbReference type="STRING" id="101127.A0A1X2GS39"/>
<keyword evidence="7" id="KW-0223">Dioxygenase</keyword>
<proteinExistence type="inferred from homology"/>
<dbReference type="InterPro" id="IPR014436">
    <property type="entry name" value="Extradiol_dOase_DODA"/>
</dbReference>
<dbReference type="PANTHER" id="PTHR30096:SF0">
    <property type="entry name" value="4,5-DOPA DIOXYGENASE EXTRADIOL-LIKE PROTEIN"/>
    <property type="match status" value="1"/>
</dbReference>
<dbReference type="OrthoDB" id="7396853at2759"/>
<dbReference type="EMBL" id="MCGT01000004">
    <property type="protein sequence ID" value="ORX60251.1"/>
    <property type="molecule type" value="Genomic_DNA"/>
</dbReference>